<sequence length="707" mass="72401">MGDPAGDGLGRNTGVAIEVVADADPTVAVLVRVKALLRDLEAADAEVRSLARASGDDFMVQGILGLARARADELMRSWGPARPHDAKTVAPPFLGCTDAAAVEIGSVARAAGGIPAALPSVSVPSGSLSWAARVAQAGPVPATGQGDGHMGRTLTGRAPVAALAQTPRASNLKAASGSRDGAGWTQTALGMQSFEWIVLTSCHTSAEPRSVRKGIRALVASSSPRRQVEGKLPVEVLSLPGAPSPSFLVLVPVGYAEVLVDMLPRVRAVHVNTIPFWNGTTRTAALMQRLGVDVARWGQSLSEKARTALVRDAHTHTDRVGALDARSFKSKQAVLGLLHRLRKTLERTTPGPPAAKVRATTSGSAARPAELVPETHVPLQPGASVAEPPPVSPGTASTMTDREACGLPVDMGDNESPAATTSGHSDEESSTSSVAFCSDSSMPLCPDSPPGPASQFVAGPCAVVRTPERSPAAKHGAPEKSSPEHNPKRPSGALRDGTPRASRALFVQPAAGTDSQQQTPPGPDGQVGPDVDAPQAALAAEAPPHPDARLVADYSGTAPAGSLASLPGAAHSDAPDAFVGDPTRTDQALRCPAADCAAGTSSHTVHATTEALVAHMNDAHAAAGAFLDRARLAQAGIGAYPCGRVFKLGTSSKALSMHRSRCEGVSAGCPRVDDAIWGAFIQATAPARTSQSPSSAQPSGAHEYHDE</sequence>
<dbReference type="AlphaFoldDB" id="A0A5J4YSP4"/>
<comment type="caution">
    <text evidence="2">The sequence shown here is derived from an EMBL/GenBank/DDBJ whole genome shotgun (WGS) entry which is preliminary data.</text>
</comment>
<gene>
    <name evidence="2" type="ORF">FVE85_4331</name>
</gene>
<dbReference type="EMBL" id="VRMN01000005">
    <property type="protein sequence ID" value="KAA8494356.1"/>
    <property type="molecule type" value="Genomic_DNA"/>
</dbReference>
<name>A0A5J4YSP4_PORPP</name>
<evidence type="ECO:0000313" key="2">
    <source>
        <dbReference type="EMBL" id="KAA8494356.1"/>
    </source>
</evidence>
<accession>A0A5J4YSP4</accession>
<feature type="region of interest" description="Disordered" evidence="1">
    <location>
        <begin position="344"/>
        <end position="453"/>
    </location>
</feature>
<evidence type="ECO:0000256" key="1">
    <source>
        <dbReference type="SAM" id="MobiDB-lite"/>
    </source>
</evidence>
<proteinExistence type="predicted"/>
<feature type="compositionally biased region" description="Low complexity" evidence="1">
    <location>
        <begin position="687"/>
        <end position="701"/>
    </location>
</feature>
<evidence type="ECO:0000313" key="3">
    <source>
        <dbReference type="Proteomes" id="UP000324585"/>
    </source>
</evidence>
<organism evidence="2 3">
    <name type="scientific">Porphyridium purpureum</name>
    <name type="common">Red alga</name>
    <name type="synonym">Porphyridium cruentum</name>
    <dbReference type="NCBI Taxonomy" id="35688"/>
    <lineage>
        <taxon>Eukaryota</taxon>
        <taxon>Rhodophyta</taxon>
        <taxon>Bangiophyceae</taxon>
        <taxon>Porphyridiales</taxon>
        <taxon>Porphyridiaceae</taxon>
        <taxon>Porphyridium</taxon>
    </lineage>
</organism>
<feature type="compositionally biased region" description="Basic and acidic residues" evidence="1">
    <location>
        <begin position="476"/>
        <end position="487"/>
    </location>
</feature>
<feature type="region of interest" description="Disordered" evidence="1">
    <location>
        <begin position="467"/>
        <end position="531"/>
    </location>
</feature>
<feature type="region of interest" description="Disordered" evidence="1">
    <location>
        <begin position="687"/>
        <end position="707"/>
    </location>
</feature>
<keyword evidence="3" id="KW-1185">Reference proteome</keyword>
<dbReference type="Proteomes" id="UP000324585">
    <property type="component" value="Unassembled WGS sequence"/>
</dbReference>
<protein>
    <submittedName>
        <fullName evidence="2">Uncharacterized protein</fullName>
    </submittedName>
</protein>
<reference evidence="3" key="1">
    <citation type="journal article" date="2019" name="Nat. Commun.">
        <title>Expansion of phycobilisome linker gene families in mesophilic red algae.</title>
        <authorList>
            <person name="Lee J."/>
            <person name="Kim D."/>
            <person name="Bhattacharya D."/>
            <person name="Yoon H.S."/>
        </authorList>
    </citation>
    <scope>NUCLEOTIDE SEQUENCE [LARGE SCALE GENOMIC DNA]</scope>
    <source>
        <strain evidence="3">CCMP 1328</strain>
    </source>
</reference>
<feature type="compositionally biased region" description="Low complexity" evidence="1">
    <location>
        <begin position="512"/>
        <end position="531"/>
    </location>
</feature>